<dbReference type="STRING" id="1121420.SAMN02746098_03694"/>
<protein>
    <submittedName>
        <fullName evidence="2">ABC-2 family transporter protein</fullName>
    </submittedName>
</protein>
<feature type="transmembrane region" description="Helical" evidence="1">
    <location>
        <begin position="93"/>
        <end position="116"/>
    </location>
</feature>
<keyword evidence="1" id="KW-0812">Transmembrane</keyword>
<organism evidence="2 3">
    <name type="scientific">Desulfosporosinus lacus DSM 15449</name>
    <dbReference type="NCBI Taxonomy" id="1121420"/>
    <lineage>
        <taxon>Bacteria</taxon>
        <taxon>Bacillati</taxon>
        <taxon>Bacillota</taxon>
        <taxon>Clostridia</taxon>
        <taxon>Eubacteriales</taxon>
        <taxon>Desulfitobacteriaceae</taxon>
        <taxon>Desulfosporosinus</taxon>
    </lineage>
</organism>
<sequence>MGSNFLNFTKMQISALSQIVWLQLLCIALYPMFFNRININNDLANVLIYAAGLLMLSYLILRNFMFNDAKYKTKLLFSILPVSPSAIIGARGIIIYLSCLIATPLLVLFSGITHAIKPEMFAIVQIHILPYGFLLVATFMPIEFLIFYMFETQKADIIGALAIFPYMGLMALFYNYLINSTLWIVVLIIAVFINVFCYRLSTRLYKNR</sequence>
<feature type="transmembrane region" description="Helical" evidence="1">
    <location>
        <begin position="128"/>
        <end position="150"/>
    </location>
</feature>
<dbReference type="Proteomes" id="UP000183954">
    <property type="component" value="Unassembled WGS sequence"/>
</dbReference>
<dbReference type="EMBL" id="FQXJ01000015">
    <property type="protein sequence ID" value="SHI27924.1"/>
    <property type="molecule type" value="Genomic_DNA"/>
</dbReference>
<name>A0A1M5ZUI9_9FIRM</name>
<feature type="transmembrane region" description="Helical" evidence="1">
    <location>
        <begin position="12"/>
        <end position="34"/>
    </location>
</feature>
<dbReference type="AlphaFoldDB" id="A0A1M5ZUI9"/>
<keyword evidence="1" id="KW-1133">Transmembrane helix</keyword>
<reference evidence="3" key="1">
    <citation type="submission" date="2016-11" db="EMBL/GenBank/DDBJ databases">
        <authorList>
            <person name="Varghese N."/>
            <person name="Submissions S."/>
        </authorList>
    </citation>
    <scope>NUCLEOTIDE SEQUENCE [LARGE SCALE GENOMIC DNA]</scope>
    <source>
        <strain evidence="3">DSM 15449</strain>
    </source>
</reference>
<feature type="transmembrane region" description="Helical" evidence="1">
    <location>
        <begin position="182"/>
        <end position="201"/>
    </location>
</feature>
<gene>
    <name evidence="2" type="ORF">SAMN02746098_03694</name>
</gene>
<feature type="transmembrane region" description="Helical" evidence="1">
    <location>
        <begin position="46"/>
        <end position="65"/>
    </location>
</feature>
<evidence type="ECO:0000313" key="3">
    <source>
        <dbReference type="Proteomes" id="UP000183954"/>
    </source>
</evidence>
<evidence type="ECO:0000313" key="2">
    <source>
        <dbReference type="EMBL" id="SHI27924.1"/>
    </source>
</evidence>
<accession>A0A1M5ZUI9</accession>
<keyword evidence="1" id="KW-0472">Membrane</keyword>
<dbReference type="RefSeq" id="WP_073031180.1">
    <property type="nucleotide sequence ID" value="NZ_FQXJ01000015.1"/>
</dbReference>
<evidence type="ECO:0000256" key="1">
    <source>
        <dbReference type="SAM" id="Phobius"/>
    </source>
</evidence>
<feature type="transmembrane region" description="Helical" evidence="1">
    <location>
        <begin position="157"/>
        <end position="176"/>
    </location>
</feature>
<dbReference type="Pfam" id="PF13346">
    <property type="entry name" value="ABC2_membrane_5"/>
    <property type="match status" value="1"/>
</dbReference>
<keyword evidence="3" id="KW-1185">Reference proteome</keyword>
<dbReference type="InterPro" id="IPR025699">
    <property type="entry name" value="ABC2_memb-like"/>
</dbReference>
<proteinExistence type="predicted"/>